<comment type="caution">
    <text evidence="2">The sequence shown here is derived from an EMBL/GenBank/DDBJ whole genome shotgun (WGS) entry which is preliminary data.</text>
</comment>
<reference evidence="2 3" key="1">
    <citation type="submission" date="2022-06" db="EMBL/GenBank/DDBJ databases">
        <title>Dyella sp. Sa strain:Sa Genome sequencing.</title>
        <authorList>
            <person name="Park S."/>
        </authorList>
    </citation>
    <scope>NUCLEOTIDE SEQUENCE [LARGE SCALE GENOMIC DNA]</scope>
    <source>
        <strain evidence="2 3">Sa</strain>
    </source>
</reference>
<dbReference type="EMBL" id="JAMZEK010000004">
    <property type="protein sequence ID" value="MCP1375788.1"/>
    <property type="molecule type" value="Genomic_DNA"/>
</dbReference>
<sequence length="62" mass="6765">MTRTVALLMLFASFGAASAAETPPQKEDLMRKADPGFTEDTHNIYVTTWGEGGNSEEIRGMD</sequence>
<keyword evidence="1" id="KW-0732">Signal</keyword>
<organism evidence="2 3">
    <name type="scientific">Dyella lutea</name>
    <dbReference type="NCBI Taxonomy" id="2950441"/>
    <lineage>
        <taxon>Bacteria</taxon>
        <taxon>Pseudomonadati</taxon>
        <taxon>Pseudomonadota</taxon>
        <taxon>Gammaproteobacteria</taxon>
        <taxon>Lysobacterales</taxon>
        <taxon>Rhodanobacteraceae</taxon>
        <taxon>Dyella</taxon>
    </lineage>
</organism>
<accession>A0ABT1FEH8</accession>
<evidence type="ECO:0000313" key="2">
    <source>
        <dbReference type="EMBL" id="MCP1375788.1"/>
    </source>
</evidence>
<gene>
    <name evidence="2" type="ORF">NC595_17200</name>
</gene>
<evidence type="ECO:0000313" key="3">
    <source>
        <dbReference type="Proteomes" id="UP001204615"/>
    </source>
</evidence>
<dbReference type="RefSeq" id="WP_253568544.1">
    <property type="nucleotide sequence ID" value="NZ_JAMZEK010000004.1"/>
</dbReference>
<feature type="chain" id="PRO_5047056240" evidence="1">
    <location>
        <begin position="20"/>
        <end position="62"/>
    </location>
</feature>
<keyword evidence="3" id="KW-1185">Reference proteome</keyword>
<protein>
    <submittedName>
        <fullName evidence="2">Uncharacterized protein</fullName>
    </submittedName>
</protein>
<evidence type="ECO:0000256" key="1">
    <source>
        <dbReference type="SAM" id="SignalP"/>
    </source>
</evidence>
<dbReference type="Proteomes" id="UP001204615">
    <property type="component" value="Unassembled WGS sequence"/>
</dbReference>
<proteinExistence type="predicted"/>
<feature type="signal peptide" evidence="1">
    <location>
        <begin position="1"/>
        <end position="19"/>
    </location>
</feature>
<name>A0ABT1FEH8_9GAMM</name>